<feature type="compositionally biased region" description="Basic residues" evidence="1">
    <location>
        <begin position="163"/>
        <end position="177"/>
    </location>
</feature>
<dbReference type="KEGG" id="ssck:SPSK_05602"/>
<name>A0A0F2LT72_SPOSC</name>
<dbReference type="AlphaFoldDB" id="A0A0F2LT72"/>
<accession>A0A0F2LT72</accession>
<organism evidence="2 3">
    <name type="scientific">Sporothrix schenckii 1099-18</name>
    <dbReference type="NCBI Taxonomy" id="1397361"/>
    <lineage>
        <taxon>Eukaryota</taxon>
        <taxon>Fungi</taxon>
        <taxon>Dikarya</taxon>
        <taxon>Ascomycota</taxon>
        <taxon>Pezizomycotina</taxon>
        <taxon>Sordariomycetes</taxon>
        <taxon>Sordariomycetidae</taxon>
        <taxon>Ophiostomatales</taxon>
        <taxon>Ophiostomataceae</taxon>
        <taxon>Sporothrix</taxon>
    </lineage>
</organism>
<evidence type="ECO:0000313" key="2">
    <source>
        <dbReference type="EMBL" id="KJR80682.1"/>
    </source>
</evidence>
<gene>
    <name evidence="2" type="ORF">SPSK_05602</name>
</gene>
<dbReference type="OrthoDB" id="10350423at2759"/>
<dbReference type="Proteomes" id="UP000033710">
    <property type="component" value="Unassembled WGS sequence"/>
</dbReference>
<feature type="compositionally biased region" description="Polar residues" evidence="1">
    <location>
        <begin position="96"/>
        <end position="105"/>
    </location>
</feature>
<dbReference type="VEuPathDB" id="FungiDB:SPSK_05602"/>
<reference evidence="2 3" key="1">
    <citation type="journal article" date="2014" name="BMC Genomics">
        <title>Comparative genomics of the major fungal agents of human and animal Sporotrichosis: Sporothrix schenckii and Sporothrix brasiliensis.</title>
        <authorList>
            <person name="Teixeira M.M."/>
            <person name="de Almeida L.G."/>
            <person name="Kubitschek-Barreira P."/>
            <person name="Alves F.L."/>
            <person name="Kioshima E.S."/>
            <person name="Abadio A.K."/>
            <person name="Fernandes L."/>
            <person name="Derengowski L.S."/>
            <person name="Ferreira K.S."/>
            <person name="Souza R.C."/>
            <person name="Ruiz J.C."/>
            <person name="de Andrade N.C."/>
            <person name="Paes H.C."/>
            <person name="Nicola A.M."/>
            <person name="Albuquerque P."/>
            <person name="Gerber A.L."/>
            <person name="Martins V.P."/>
            <person name="Peconick L.D."/>
            <person name="Neto A.V."/>
            <person name="Chaucanez C.B."/>
            <person name="Silva P.A."/>
            <person name="Cunha O.L."/>
            <person name="de Oliveira F.F."/>
            <person name="dos Santos T.C."/>
            <person name="Barros A.L."/>
            <person name="Soares M.A."/>
            <person name="de Oliveira L.M."/>
            <person name="Marini M.M."/>
            <person name="Villalobos-Duno H."/>
            <person name="Cunha M.M."/>
            <person name="de Hoog S."/>
            <person name="da Silveira J.F."/>
            <person name="Henrissat B."/>
            <person name="Nino-Vega G.A."/>
            <person name="Cisalpino P.S."/>
            <person name="Mora-Montes H.M."/>
            <person name="Almeida S.R."/>
            <person name="Stajich J.E."/>
            <person name="Lopes-Bezerra L.M."/>
            <person name="Vasconcelos A.T."/>
            <person name="Felipe M.S."/>
        </authorList>
    </citation>
    <scope>NUCLEOTIDE SEQUENCE [LARGE SCALE GENOMIC DNA]</scope>
    <source>
        <strain evidence="2 3">1099-18</strain>
    </source>
</reference>
<dbReference type="RefSeq" id="XP_016583358.1">
    <property type="nucleotide sequence ID" value="XM_016732345.1"/>
</dbReference>
<comment type="caution">
    <text evidence="2">The sequence shown here is derived from an EMBL/GenBank/DDBJ whole genome shotgun (WGS) entry which is preliminary data.</text>
</comment>
<feature type="compositionally biased region" description="Basic and acidic residues" evidence="1">
    <location>
        <begin position="37"/>
        <end position="47"/>
    </location>
</feature>
<evidence type="ECO:0000256" key="1">
    <source>
        <dbReference type="SAM" id="MobiDB-lite"/>
    </source>
</evidence>
<feature type="compositionally biased region" description="Low complexity" evidence="1">
    <location>
        <begin position="69"/>
        <end position="86"/>
    </location>
</feature>
<feature type="compositionally biased region" description="Polar residues" evidence="1">
    <location>
        <begin position="180"/>
        <end position="190"/>
    </location>
</feature>
<protein>
    <submittedName>
        <fullName evidence="2">Uncharacterized protein</fullName>
    </submittedName>
</protein>
<sequence length="190" mass="19957">MDSHGSIAAIDMAADQPSRRQVAVDVHPTDISTAEPNIRDPQQDQRQHVAGGQPLPPDSAPMAPTDEGASASTTRSARTSSLSNLSDYARSMLLHTKQQMDATSGSPPPAHLHVAGPAGDGPRYRSGSLTMSERSQGHDRASSTNNSSSYSLSASQSTSPGRSQHHHNNSPHHHAHRTALANSTALPNGV</sequence>
<evidence type="ECO:0000313" key="3">
    <source>
        <dbReference type="Proteomes" id="UP000033710"/>
    </source>
</evidence>
<feature type="compositionally biased region" description="Low complexity" evidence="1">
    <location>
        <begin position="142"/>
        <end position="159"/>
    </location>
</feature>
<reference evidence="2 3" key="2">
    <citation type="journal article" date="2015" name="Eukaryot. Cell">
        <title>Asexual propagation of a virulent clone complex in a human and feline outbreak of sporotrichosis.</title>
        <authorList>
            <person name="Teixeira Mde M."/>
            <person name="Rodrigues A.M."/>
            <person name="Tsui C.K."/>
            <person name="de Almeida L.G."/>
            <person name="Van Diepeningen A.D."/>
            <person name="van den Ende B.G."/>
            <person name="Fernandes G.F."/>
            <person name="Kano R."/>
            <person name="Hamelin R.C."/>
            <person name="Lopes-Bezerra L.M."/>
            <person name="Vasconcelos A.T."/>
            <person name="de Hoog S."/>
            <person name="de Camargo Z.P."/>
            <person name="Felipe M.S."/>
        </authorList>
    </citation>
    <scope>NUCLEOTIDE SEQUENCE [LARGE SCALE GENOMIC DNA]</scope>
    <source>
        <strain evidence="2 3">1099-18</strain>
    </source>
</reference>
<dbReference type="GeneID" id="27667622"/>
<dbReference type="EMBL" id="AXCR01000012">
    <property type="protein sequence ID" value="KJR80682.1"/>
    <property type="molecule type" value="Genomic_DNA"/>
</dbReference>
<proteinExistence type="predicted"/>
<feature type="region of interest" description="Disordered" evidence="1">
    <location>
        <begin position="1"/>
        <end position="190"/>
    </location>
</feature>